<dbReference type="GO" id="GO:0000160">
    <property type="term" value="P:phosphorelay signal transduction system"/>
    <property type="evidence" value="ECO:0007669"/>
    <property type="project" value="InterPro"/>
</dbReference>
<protein>
    <submittedName>
        <fullName evidence="3">CheY chemotaxis protein or a CheY-like REC (Receiver) domain</fullName>
    </submittedName>
</protein>
<dbReference type="InterPro" id="IPR001789">
    <property type="entry name" value="Sig_transdc_resp-reg_receiver"/>
</dbReference>
<dbReference type="Pfam" id="PF00072">
    <property type="entry name" value="Response_reg"/>
    <property type="match status" value="1"/>
</dbReference>
<name>A0A1M5E714_9FLAO</name>
<dbReference type="PROSITE" id="PS50110">
    <property type="entry name" value="RESPONSE_REGULATORY"/>
    <property type="match status" value="1"/>
</dbReference>
<reference evidence="4" key="1">
    <citation type="submission" date="2016-11" db="EMBL/GenBank/DDBJ databases">
        <authorList>
            <person name="Varghese N."/>
            <person name="Submissions S."/>
        </authorList>
    </citation>
    <scope>NUCLEOTIDE SEQUENCE [LARGE SCALE GENOMIC DNA]</scope>
    <source>
        <strain evidence="4">DSM 19741</strain>
    </source>
</reference>
<keyword evidence="4" id="KW-1185">Reference proteome</keyword>
<evidence type="ECO:0000313" key="3">
    <source>
        <dbReference type="EMBL" id="SHF75058.1"/>
    </source>
</evidence>
<evidence type="ECO:0000259" key="2">
    <source>
        <dbReference type="PROSITE" id="PS50110"/>
    </source>
</evidence>
<dbReference type="Proteomes" id="UP000184036">
    <property type="component" value="Unassembled WGS sequence"/>
</dbReference>
<feature type="modified residue" description="4-aspartylphosphate" evidence="1">
    <location>
        <position position="66"/>
    </location>
</feature>
<dbReference type="EMBL" id="FQWE01000001">
    <property type="protein sequence ID" value="SHF75058.1"/>
    <property type="molecule type" value="Genomic_DNA"/>
</dbReference>
<dbReference type="SMART" id="SM00448">
    <property type="entry name" value="REC"/>
    <property type="match status" value="1"/>
</dbReference>
<feature type="domain" description="Response regulatory" evidence="2">
    <location>
        <begin position="4"/>
        <end position="136"/>
    </location>
</feature>
<proteinExistence type="predicted"/>
<dbReference type="InterPro" id="IPR011006">
    <property type="entry name" value="CheY-like_superfamily"/>
</dbReference>
<evidence type="ECO:0000313" key="4">
    <source>
        <dbReference type="Proteomes" id="UP000184036"/>
    </source>
</evidence>
<sequence length="136" mass="15738">MLNQILCIDDDLITLMLCKKVISRALFSEEIITLQNGEQAVEFFDKIKEAFKNGEIISPPQLIFLDLNMPVMGGWEFLDYFNNSQFSNFDKIKVVILSSTVDPKELERSKKYPMVIDFLPKPITKAVLEYLQNKLE</sequence>
<dbReference type="SUPFAM" id="SSF52172">
    <property type="entry name" value="CheY-like"/>
    <property type="match status" value="1"/>
</dbReference>
<dbReference type="STRING" id="271157.SAMN05444396_101203"/>
<dbReference type="Gene3D" id="3.40.50.2300">
    <property type="match status" value="1"/>
</dbReference>
<keyword evidence="1" id="KW-0597">Phosphoprotein</keyword>
<organism evidence="3 4">
    <name type="scientific">Flavobacterium segetis</name>
    <dbReference type="NCBI Taxonomy" id="271157"/>
    <lineage>
        <taxon>Bacteria</taxon>
        <taxon>Pseudomonadati</taxon>
        <taxon>Bacteroidota</taxon>
        <taxon>Flavobacteriia</taxon>
        <taxon>Flavobacteriales</taxon>
        <taxon>Flavobacteriaceae</taxon>
        <taxon>Flavobacterium</taxon>
    </lineage>
</organism>
<dbReference type="OrthoDB" id="673128at2"/>
<gene>
    <name evidence="3" type="ORF">SAMN05444396_101203</name>
</gene>
<dbReference type="InterPro" id="IPR052893">
    <property type="entry name" value="TCS_response_regulator"/>
</dbReference>
<dbReference type="RefSeq" id="WP_072987043.1">
    <property type="nucleotide sequence ID" value="NZ_FQWE01000001.1"/>
</dbReference>
<dbReference type="PANTHER" id="PTHR44520:SF2">
    <property type="entry name" value="RESPONSE REGULATOR RCP1"/>
    <property type="match status" value="1"/>
</dbReference>
<dbReference type="PANTHER" id="PTHR44520">
    <property type="entry name" value="RESPONSE REGULATOR RCP1-RELATED"/>
    <property type="match status" value="1"/>
</dbReference>
<dbReference type="AlphaFoldDB" id="A0A1M5E714"/>
<accession>A0A1M5E714</accession>
<evidence type="ECO:0000256" key="1">
    <source>
        <dbReference type="PROSITE-ProRule" id="PRU00169"/>
    </source>
</evidence>